<comment type="caution">
    <text evidence="4">The sequence shown here is derived from an EMBL/GenBank/DDBJ whole genome shotgun (WGS) entry which is preliminary data.</text>
</comment>
<gene>
    <name evidence="4" type="ORF">PECAL_2P08570</name>
</gene>
<dbReference type="AlphaFoldDB" id="A0A8J2SDJ8"/>
<feature type="region of interest" description="Disordered" evidence="3">
    <location>
        <begin position="344"/>
        <end position="364"/>
    </location>
</feature>
<dbReference type="OrthoDB" id="776842at2759"/>
<dbReference type="PANTHER" id="PTHR48064">
    <property type="entry name" value="OS01G0750400 PROTEIN"/>
    <property type="match status" value="1"/>
</dbReference>
<dbReference type="FunFam" id="3.80.10.10:FF:000041">
    <property type="entry name" value="LRR receptor-like serine/threonine-protein kinase ERECTA"/>
    <property type="match status" value="1"/>
</dbReference>
<reference evidence="4" key="1">
    <citation type="submission" date="2021-11" db="EMBL/GenBank/DDBJ databases">
        <authorList>
            <consortium name="Genoscope - CEA"/>
            <person name="William W."/>
        </authorList>
    </citation>
    <scope>NUCLEOTIDE SEQUENCE</scope>
</reference>
<proteinExistence type="predicted"/>
<protein>
    <submittedName>
        <fullName evidence="4">Uncharacterized protein</fullName>
    </submittedName>
</protein>
<feature type="compositionally biased region" description="Polar residues" evidence="3">
    <location>
        <begin position="344"/>
        <end position="355"/>
    </location>
</feature>
<evidence type="ECO:0000256" key="2">
    <source>
        <dbReference type="ARBA" id="ARBA00022737"/>
    </source>
</evidence>
<feature type="compositionally biased region" description="Low complexity" evidence="3">
    <location>
        <begin position="37"/>
        <end position="54"/>
    </location>
</feature>
<dbReference type="Proteomes" id="UP000789595">
    <property type="component" value="Unassembled WGS sequence"/>
</dbReference>
<feature type="region of interest" description="Disordered" evidence="3">
    <location>
        <begin position="1"/>
        <end position="83"/>
    </location>
</feature>
<dbReference type="InterPro" id="IPR001611">
    <property type="entry name" value="Leu-rich_rpt"/>
</dbReference>
<evidence type="ECO:0000313" key="5">
    <source>
        <dbReference type="Proteomes" id="UP000789595"/>
    </source>
</evidence>
<dbReference type="InterPro" id="IPR032675">
    <property type="entry name" value="LRR_dom_sf"/>
</dbReference>
<evidence type="ECO:0000256" key="1">
    <source>
        <dbReference type="ARBA" id="ARBA00022614"/>
    </source>
</evidence>
<dbReference type="Gene3D" id="3.80.10.10">
    <property type="entry name" value="Ribonuclease Inhibitor"/>
    <property type="match status" value="1"/>
</dbReference>
<dbReference type="InterPro" id="IPR053038">
    <property type="entry name" value="RLP_Defense"/>
</dbReference>
<dbReference type="PANTHER" id="PTHR48064:SF6">
    <property type="entry name" value="RECEPTOR-LIKE PROTEIN KINASE 2"/>
    <property type="match status" value="1"/>
</dbReference>
<feature type="compositionally biased region" description="Low complexity" evidence="3">
    <location>
        <begin position="18"/>
        <end position="28"/>
    </location>
</feature>
<organism evidence="4 5">
    <name type="scientific">Pelagomonas calceolata</name>
    <dbReference type="NCBI Taxonomy" id="35677"/>
    <lineage>
        <taxon>Eukaryota</taxon>
        <taxon>Sar</taxon>
        <taxon>Stramenopiles</taxon>
        <taxon>Ochrophyta</taxon>
        <taxon>Pelagophyceae</taxon>
        <taxon>Pelagomonadales</taxon>
        <taxon>Pelagomonadaceae</taxon>
        <taxon>Pelagomonas</taxon>
    </lineage>
</organism>
<evidence type="ECO:0000256" key="3">
    <source>
        <dbReference type="SAM" id="MobiDB-lite"/>
    </source>
</evidence>
<feature type="compositionally biased region" description="Polar residues" evidence="3">
    <location>
        <begin position="68"/>
        <end position="77"/>
    </location>
</feature>
<dbReference type="EMBL" id="CAKKNE010000002">
    <property type="protein sequence ID" value="CAH0367818.1"/>
    <property type="molecule type" value="Genomic_DNA"/>
</dbReference>
<dbReference type="SUPFAM" id="SSF52058">
    <property type="entry name" value="L domain-like"/>
    <property type="match status" value="1"/>
</dbReference>
<sequence length="364" mass="39653">MSTPPRTPTRRLRRTDSGRSGSASSGRSSRSRRRTPSPHGSRSARSGSASSGRSSRSRGRSASRSASPTASIASKSTAADVERPPWWDPWESRLCPDERQVFGLREFWGSTGGRLGRWVADEGWRPPPPKLNLDEHDDVDDPLEKLCGKDLEFKPRRGVTWVDGAVCKLELVRHGLEGPLPGPRGLAVLRTCVVLNLRGNALSGNIPGDIGNMVALEHLDLAENDLEGAIPSDLVYCKQLRVLRLEDNNLFGPVNIGVMENLEELCAQRNRLSGKLPDELGDCTKLELILLHDNANLRGALPPSLVNCVSLKRLLLCGTRIDPRSLRGDLAEKFAEIGCDVQVSPPQVSEDSLVQASRDRSGSG</sequence>
<keyword evidence="5" id="KW-1185">Reference proteome</keyword>
<keyword evidence="1" id="KW-0433">Leucine-rich repeat</keyword>
<name>A0A8J2SDJ8_9STRA</name>
<accession>A0A8J2SDJ8</accession>
<dbReference type="Pfam" id="PF00560">
    <property type="entry name" value="LRR_1"/>
    <property type="match status" value="3"/>
</dbReference>
<evidence type="ECO:0000313" key="4">
    <source>
        <dbReference type="EMBL" id="CAH0367818.1"/>
    </source>
</evidence>
<keyword evidence="2" id="KW-0677">Repeat</keyword>